<keyword evidence="2" id="KW-0472">Membrane</keyword>
<dbReference type="SUPFAM" id="SSF81321">
    <property type="entry name" value="Family A G protein-coupled receptor-like"/>
    <property type="match status" value="1"/>
</dbReference>
<dbReference type="Gene3D" id="1.20.1070.10">
    <property type="entry name" value="Rhodopsin 7-helix transmembrane proteins"/>
    <property type="match status" value="1"/>
</dbReference>
<keyword evidence="4" id="KW-1185">Reference proteome</keyword>
<feature type="region of interest" description="Disordered" evidence="1">
    <location>
        <begin position="88"/>
        <end position="119"/>
    </location>
</feature>
<name>A0A2T7PB27_POMCA</name>
<protein>
    <recommendedName>
        <fullName evidence="5">G-protein coupled receptors family 1 profile domain-containing protein</fullName>
    </recommendedName>
</protein>
<dbReference type="Proteomes" id="UP000245119">
    <property type="component" value="Linkage Group LG5"/>
</dbReference>
<proteinExistence type="predicted"/>
<comment type="caution">
    <text evidence="3">The sequence shown here is derived from an EMBL/GenBank/DDBJ whole genome shotgun (WGS) entry which is preliminary data.</text>
</comment>
<dbReference type="EMBL" id="PZQS01000005">
    <property type="protein sequence ID" value="PVD30623.1"/>
    <property type="molecule type" value="Genomic_DNA"/>
</dbReference>
<organism evidence="3 4">
    <name type="scientific">Pomacea canaliculata</name>
    <name type="common">Golden apple snail</name>
    <dbReference type="NCBI Taxonomy" id="400727"/>
    <lineage>
        <taxon>Eukaryota</taxon>
        <taxon>Metazoa</taxon>
        <taxon>Spiralia</taxon>
        <taxon>Lophotrochozoa</taxon>
        <taxon>Mollusca</taxon>
        <taxon>Gastropoda</taxon>
        <taxon>Caenogastropoda</taxon>
        <taxon>Architaenioglossa</taxon>
        <taxon>Ampullarioidea</taxon>
        <taxon>Ampullariidae</taxon>
        <taxon>Pomacea</taxon>
    </lineage>
</organism>
<sequence length="119" mass="13215">MALAESKQTYIEMILQWLMNNNSTGQVDYTQLYVRRSVRYVYPLFMFVYALVGVIGIIGNSAMLVVLGRRRLYHDQTFFLMGNLASQTSSSASSCCPSRWPTSSSTTGSSAPSFASSFP</sequence>
<evidence type="ECO:0000313" key="3">
    <source>
        <dbReference type="EMBL" id="PVD30623.1"/>
    </source>
</evidence>
<keyword evidence="2" id="KW-0812">Transmembrane</keyword>
<evidence type="ECO:0000256" key="1">
    <source>
        <dbReference type="SAM" id="MobiDB-lite"/>
    </source>
</evidence>
<evidence type="ECO:0000313" key="4">
    <source>
        <dbReference type="Proteomes" id="UP000245119"/>
    </source>
</evidence>
<keyword evidence="2" id="KW-1133">Transmembrane helix</keyword>
<evidence type="ECO:0008006" key="5">
    <source>
        <dbReference type="Google" id="ProtNLM"/>
    </source>
</evidence>
<dbReference type="AlphaFoldDB" id="A0A2T7PB27"/>
<dbReference type="OrthoDB" id="5975336at2759"/>
<feature type="transmembrane region" description="Helical" evidence="2">
    <location>
        <begin position="40"/>
        <end position="67"/>
    </location>
</feature>
<gene>
    <name evidence="3" type="ORF">C0Q70_09896</name>
</gene>
<reference evidence="3 4" key="1">
    <citation type="submission" date="2018-04" db="EMBL/GenBank/DDBJ databases">
        <title>The genome of golden apple snail Pomacea canaliculata provides insight into stress tolerance and invasive adaptation.</title>
        <authorList>
            <person name="Liu C."/>
            <person name="Liu B."/>
            <person name="Ren Y."/>
            <person name="Zhang Y."/>
            <person name="Wang H."/>
            <person name="Li S."/>
            <person name="Jiang F."/>
            <person name="Yin L."/>
            <person name="Zhang G."/>
            <person name="Qian W."/>
            <person name="Fan W."/>
        </authorList>
    </citation>
    <scope>NUCLEOTIDE SEQUENCE [LARGE SCALE GENOMIC DNA]</scope>
    <source>
        <strain evidence="3">SZHN2017</strain>
        <tissue evidence="3">Muscle</tissue>
    </source>
</reference>
<accession>A0A2T7PB27</accession>
<evidence type="ECO:0000256" key="2">
    <source>
        <dbReference type="SAM" id="Phobius"/>
    </source>
</evidence>